<gene>
    <name evidence="1" type="ORF">RUN39_v1_360005</name>
</gene>
<accession>A0A0S4TQW9</accession>
<proteinExistence type="predicted"/>
<dbReference type="EMBL" id="LN899819">
    <property type="protein sequence ID" value="CUV12440.1"/>
    <property type="molecule type" value="Genomic_DNA"/>
</dbReference>
<evidence type="ECO:0000313" key="1">
    <source>
        <dbReference type="EMBL" id="CUV12440.1"/>
    </source>
</evidence>
<reference evidence="1" key="1">
    <citation type="submission" date="2015-10" db="EMBL/GenBank/DDBJ databases">
        <authorList>
            <person name="Gilbert D.G."/>
        </authorList>
    </citation>
    <scope>NUCLEOTIDE SEQUENCE</scope>
    <source>
        <strain evidence="1">Phyl III-seqv23</strain>
    </source>
</reference>
<protein>
    <submittedName>
        <fullName evidence="1">Uncharacterized protein</fullName>
    </submittedName>
</protein>
<name>A0A0S4TQW9_RALSL</name>
<organism evidence="1">
    <name type="scientific">Ralstonia solanacearum</name>
    <name type="common">Pseudomonas solanacearum</name>
    <dbReference type="NCBI Taxonomy" id="305"/>
    <lineage>
        <taxon>Bacteria</taxon>
        <taxon>Pseudomonadati</taxon>
        <taxon>Pseudomonadota</taxon>
        <taxon>Betaproteobacteria</taxon>
        <taxon>Burkholderiales</taxon>
        <taxon>Burkholderiaceae</taxon>
        <taxon>Ralstonia</taxon>
        <taxon>Ralstonia solanacearum species complex</taxon>
    </lineage>
</organism>
<dbReference type="AlphaFoldDB" id="A0A0S4TQW9"/>
<sequence>MVFIAQVWQPSLPVAAPICAKDRSIPEDGRNAILLRVELMKIYRVVWSLVVNPLLRQSVRSGRPVSPRPARGR</sequence>